<evidence type="ECO:0000256" key="4">
    <source>
        <dbReference type="ARBA" id="ARBA00023268"/>
    </source>
</evidence>
<evidence type="ECO:0000256" key="5">
    <source>
        <dbReference type="PROSITE-ProRule" id="PRU01363"/>
    </source>
</evidence>
<protein>
    <recommendedName>
        <fullName evidence="6">PKS/mFAS DH domain-containing protein</fullName>
    </recommendedName>
</protein>
<dbReference type="Gene3D" id="3.10.129.110">
    <property type="entry name" value="Polyketide synthase dehydratase"/>
    <property type="match status" value="1"/>
</dbReference>
<evidence type="ECO:0000256" key="2">
    <source>
        <dbReference type="ARBA" id="ARBA00022553"/>
    </source>
</evidence>
<dbReference type="PANTHER" id="PTHR45681">
    <property type="entry name" value="POLYKETIDE SYNTHASE 44-RELATED"/>
    <property type="match status" value="1"/>
</dbReference>
<dbReference type="Pfam" id="PF08242">
    <property type="entry name" value="Methyltransf_12"/>
    <property type="match status" value="1"/>
</dbReference>
<feature type="active site" description="Proton donor; for dehydratase activity" evidence="5">
    <location>
        <position position="526"/>
    </location>
</feature>
<dbReference type="SMART" id="SM00827">
    <property type="entry name" value="PKS_AT"/>
    <property type="match status" value="1"/>
</dbReference>
<dbReference type="InterPro" id="IPR049551">
    <property type="entry name" value="PKS_DH_C"/>
</dbReference>
<evidence type="ECO:0000256" key="1">
    <source>
        <dbReference type="ARBA" id="ARBA00022450"/>
    </source>
</evidence>
<dbReference type="SMART" id="SM00829">
    <property type="entry name" value="PKS_ER"/>
    <property type="match status" value="1"/>
</dbReference>
<dbReference type="InterPro" id="IPR049900">
    <property type="entry name" value="PKS_mFAS_DH"/>
</dbReference>
<feature type="region of interest" description="N-terminal hotdog fold" evidence="5">
    <location>
        <begin position="312"/>
        <end position="445"/>
    </location>
</feature>
<dbReference type="OrthoDB" id="329835at2759"/>
<dbReference type="Pfam" id="PF14765">
    <property type="entry name" value="PS-DH"/>
    <property type="match status" value="1"/>
</dbReference>
<dbReference type="InterPro" id="IPR042104">
    <property type="entry name" value="PKS_dehydratase_sf"/>
</dbReference>
<dbReference type="InterPro" id="IPR013217">
    <property type="entry name" value="Methyltransf_12"/>
</dbReference>
<feature type="region of interest" description="C-terminal hotdog fold" evidence="5">
    <location>
        <begin position="469"/>
        <end position="611"/>
    </location>
</feature>
<dbReference type="Gene3D" id="3.90.180.10">
    <property type="entry name" value="Medium-chain alcohol dehydrogenases, catalytic domain"/>
    <property type="match status" value="1"/>
</dbReference>
<keyword evidence="8" id="KW-1185">Reference proteome</keyword>
<dbReference type="Pfam" id="PF00698">
    <property type="entry name" value="Acyl_transf_1"/>
    <property type="match status" value="1"/>
</dbReference>
<dbReference type="PANTHER" id="PTHR45681:SF6">
    <property type="entry name" value="POLYKETIDE SYNTHASE 37"/>
    <property type="match status" value="1"/>
</dbReference>
<proteinExistence type="predicted"/>
<name>A0A9W8XPR6_9PLEO</name>
<dbReference type="FunFam" id="3.40.50.720:FF:000209">
    <property type="entry name" value="Polyketide synthase Pks12"/>
    <property type="match status" value="1"/>
</dbReference>
<organism evidence="7 8">
    <name type="scientific">Didymosphaeria variabile</name>
    <dbReference type="NCBI Taxonomy" id="1932322"/>
    <lineage>
        <taxon>Eukaryota</taxon>
        <taxon>Fungi</taxon>
        <taxon>Dikarya</taxon>
        <taxon>Ascomycota</taxon>
        <taxon>Pezizomycotina</taxon>
        <taxon>Dothideomycetes</taxon>
        <taxon>Pleosporomycetidae</taxon>
        <taxon>Pleosporales</taxon>
        <taxon>Massarineae</taxon>
        <taxon>Didymosphaeriaceae</taxon>
        <taxon>Didymosphaeria</taxon>
    </lineage>
</organism>
<dbReference type="Pfam" id="PF23114">
    <property type="entry name" value="NAD-bd_HRPKS_sdrA"/>
    <property type="match status" value="1"/>
</dbReference>
<gene>
    <name evidence="7" type="ORF">N0V89_006415</name>
</gene>
<dbReference type="PROSITE" id="PS52019">
    <property type="entry name" value="PKS_MFAS_DH"/>
    <property type="match status" value="1"/>
</dbReference>
<dbReference type="InterPro" id="IPR056501">
    <property type="entry name" value="NAD-bd_HRPKS_sdrA"/>
</dbReference>
<dbReference type="SUPFAM" id="SSF52151">
    <property type="entry name" value="FabD/lysophospholipase-like"/>
    <property type="match status" value="1"/>
</dbReference>
<feature type="active site" description="Proton acceptor; for dehydratase activity" evidence="5">
    <location>
        <position position="344"/>
    </location>
</feature>
<dbReference type="Pfam" id="PF21089">
    <property type="entry name" value="PKS_DH_N"/>
    <property type="match status" value="1"/>
</dbReference>
<dbReference type="CDD" id="cd02440">
    <property type="entry name" value="AdoMet_MTases"/>
    <property type="match status" value="1"/>
</dbReference>
<dbReference type="Gene3D" id="3.30.70.3290">
    <property type="match status" value="1"/>
</dbReference>
<dbReference type="Pfam" id="PF08240">
    <property type="entry name" value="ADH_N"/>
    <property type="match status" value="1"/>
</dbReference>
<dbReference type="InterPro" id="IPR011032">
    <property type="entry name" value="GroES-like_sf"/>
</dbReference>
<dbReference type="Proteomes" id="UP001140513">
    <property type="component" value="Unassembled WGS sequence"/>
</dbReference>
<keyword evidence="2" id="KW-0597">Phosphoprotein</keyword>
<dbReference type="Pfam" id="PF13602">
    <property type="entry name" value="ADH_zinc_N_2"/>
    <property type="match status" value="1"/>
</dbReference>
<dbReference type="InterPro" id="IPR013154">
    <property type="entry name" value="ADH-like_N"/>
</dbReference>
<dbReference type="InterPro" id="IPR020807">
    <property type="entry name" value="PKS_DH"/>
</dbReference>
<dbReference type="SMART" id="SM00826">
    <property type="entry name" value="PKS_DH"/>
    <property type="match status" value="1"/>
</dbReference>
<dbReference type="Gene3D" id="3.40.366.10">
    <property type="entry name" value="Malonyl-Coenzyme A Acyl Carrier Protein, domain 2"/>
    <property type="match status" value="1"/>
</dbReference>
<dbReference type="InterPro" id="IPR029063">
    <property type="entry name" value="SAM-dependent_MTases_sf"/>
</dbReference>
<dbReference type="GO" id="GO:1901336">
    <property type="term" value="P:lactone biosynthetic process"/>
    <property type="evidence" value="ECO:0007669"/>
    <property type="project" value="UniProtKB-ARBA"/>
</dbReference>
<dbReference type="Gene3D" id="3.40.50.150">
    <property type="entry name" value="Vaccinia Virus protein VP39"/>
    <property type="match status" value="1"/>
</dbReference>
<evidence type="ECO:0000313" key="8">
    <source>
        <dbReference type="Proteomes" id="UP001140513"/>
    </source>
</evidence>
<dbReference type="InterPro" id="IPR001227">
    <property type="entry name" value="Ac_transferase_dom_sf"/>
</dbReference>
<accession>A0A9W8XPR6</accession>
<dbReference type="InterPro" id="IPR020843">
    <property type="entry name" value="ER"/>
</dbReference>
<evidence type="ECO:0000259" key="6">
    <source>
        <dbReference type="PROSITE" id="PS52019"/>
    </source>
</evidence>
<evidence type="ECO:0000313" key="7">
    <source>
        <dbReference type="EMBL" id="KAJ4354678.1"/>
    </source>
</evidence>
<dbReference type="SUPFAM" id="SSF53335">
    <property type="entry name" value="S-adenosyl-L-methionine-dependent methyltransferases"/>
    <property type="match status" value="1"/>
</dbReference>
<dbReference type="InterPro" id="IPR036291">
    <property type="entry name" value="NAD(P)-bd_dom_sf"/>
</dbReference>
<dbReference type="InterPro" id="IPR016035">
    <property type="entry name" value="Acyl_Trfase/lysoPLipase"/>
</dbReference>
<dbReference type="GO" id="GO:0016740">
    <property type="term" value="F:transferase activity"/>
    <property type="evidence" value="ECO:0007669"/>
    <property type="project" value="UniProtKB-KW"/>
</dbReference>
<keyword evidence="4" id="KW-0511">Multifunctional enzyme</keyword>
<dbReference type="GeneID" id="80909945"/>
<dbReference type="SUPFAM" id="SSF51735">
    <property type="entry name" value="NAD(P)-binding Rossmann-fold domains"/>
    <property type="match status" value="1"/>
</dbReference>
<dbReference type="CDD" id="cd05195">
    <property type="entry name" value="enoyl_red"/>
    <property type="match status" value="1"/>
</dbReference>
<comment type="caution">
    <text evidence="7">The sequence shown here is derived from an EMBL/GenBank/DDBJ whole genome shotgun (WGS) entry which is preliminary data.</text>
</comment>
<dbReference type="GO" id="GO:0044550">
    <property type="term" value="P:secondary metabolite biosynthetic process"/>
    <property type="evidence" value="ECO:0007669"/>
    <property type="project" value="UniProtKB-ARBA"/>
</dbReference>
<dbReference type="SUPFAM" id="SSF50129">
    <property type="entry name" value="GroES-like"/>
    <property type="match status" value="1"/>
</dbReference>
<reference evidence="7" key="1">
    <citation type="submission" date="2022-10" db="EMBL/GenBank/DDBJ databases">
        <title>Tapping the CABI collections for fungal endophytes: first genome assemblies for Collariella, Neodidymelliopsis, Ascochyta clinopodiicola, Didymella pomorum, Didymosphaeria variabile, Neocosmospora piperis and Neocucurbitaria cava.</title>
        <authorList>
            <person name="Hill R."/>
        </authorList>
    </citation>
    <scope>NUCLEOTIDE SEQUENCE</scope>
    <source>
        <strain evidence="7">IMI 356815</strain>
    </source>
</reference>
<dbReference type="GO" id="GO:0016491">
    <property type="term" value="F:oxidoreductase activity"/>
    <property type="evidence" value="ECO:0007669"/>
    <property type="project" value="InterPro"/>
</dbReference>
<keyword evidence="1" id="KW-0596">Phosphopantetheine</keyword>
<keyword evidence="3" id="KW-0808">Transferase</keyword>
<feature type="domain" description="PKS/mFAS DH" evidence="6">
    <location>
        <begin position="312"/>
        <end position="611"/>
    </location>
</feature>
<dbReference type="EMBL" id="JAPEUX010000004">
    <property type="protein sequence ID" value="KAJ4354678.1"/>
    <property type="molecule type" value="Genomic_DNA"/>
</dbReference>
<dbReference type="RefSeq" id="XP_056072452.1">
    <property type="nucleotide sequence ID" value="XM_056215185.1"/>
</dbReference>
<sequence length="1540" mass="170996">MQLYCAGLIDRSSAIKIAYYRGELAASLADQDGERHSMLSVGLSPSDLKTHLEKLTDTQEPSLTESFTVSCVNSPSNITVAALQKHLDILSAYLGKQGVFVRQLQVGLGYHSPQMRQISAEYIHLLGTLEAGPGAKGIRMVSSVTGRLLEKEVATTPGYWDENMVSQVKFSEAASFCFSSSVQDQSQTTWKLDQSHLDHPLISGIVEIGPHSTLKAPLRQILDFHERSKEVFYTSALVRGKPAKETFLNACGRLYCENASLNVDLLTNWFRASPSAPKVLTHLPKYPFDHSVLYWEENRINREMRLQKNGFNKFLGVPIIDGALLDRRWRLILRTDEQPWIKDHVINGANIYPGAGMCAMAIEAAKQILCDRLPMAFVLENVEFIAPILLNDTPTGTEVEISLTPIKTDKALVQYQFRIATWRRDETSEEVCHGTISADYGRVASEVDPHSELEKLNHIRSGHERAEQLCTQKVDKFYENIKATCGAEFGPTFQRLENVSYSDEGEVRASLIPYEDYCIVHPVVLDAAFHIAQAMPNNRVRTMVPRRVNKIWVSASGVGHNSFNEVIHAQGSMPSRRSAVASISVLRQATHEVALKIDDFEYTAVGDETLSKVTSDEPKHLAAHMIWRPDLDLLTTDQLAQYCTQYRDTREDPKEYFRDWQAASIVLGVRALMALGDDQPPTPELVSYVSWLKATIASVRSSGPKETVDLIDSCIYEDGPLEALCERAASQKAGKLYVEVGRDLGKILTGQLDPLAVMFKDEQLMQDFYDEMLYESRPLKSMQALVDVLAHKRPDIKVLEIGAGTGGSTNTMLEVLHSWHGPRFGQYVFTDIGPSFLEKARARFSDLDNMQFRLLNIEKDPLEQGFPAHEFDVIVADMVLHATSDLSNTLRNVRKLLKPGGKLILKELTSPSSVYTGFVFGLLPGWWLSVEPWRAEALSPCADASQWDVLLKSNQFSGVDLEMCDYGSENCHMWSYFISTATDDTEQHQESHGQLSAPLIVAKQDSQAQMQLVEQINTCLRMPGMAPETLSFDDAVGRTDLGSRDLIMLLEIEQPVLVEPTSEFFSGLQKVLCSARSIIWVTQNSYTVSPEYGIVTGLIRVLRIENNSTQIVTLGIEDQEPTRTASNISTIFKATQKALDLRVDVEPEYLEQSSFLHINRVVSSKFVNEHIFRRTTQPVVEQPVGNRNLQLGIRALGLLDTLQFSEEMPIDAHLGSNEVIVRVHSIGVNFKDCLTLLGRIDTDALGTECAGTVVYAGSACGDILPGTRVAVAVFDAYRTFVRTTMDRVTVIPDQMSFAQAASIPTAFCTAYFSLIQVARLQPNEKVLIHAASGGTGQAAIQVAQQVGAEIFATVGSLAKKQLLEEVYGIPESHIFYSRDTSFAERVMQATNNRGVDVVLNSLAGKQLQASWDTIAHFGRFVEIGRSDIDSRRTLPMYPFRKNASFTGVDLTLVIDAPGSRANKSRGQEISEQVMQHVKAGTYKPVHPIHEYGIGNIEHALRFIQSGKSSGKIVVNVSQDSVVPVSHRSSPGRYSSLTVMG</sequence>
<dbReference type="InterPro" id="IPR014043">
    <property type="entry name" value="Acyl_transferase_dom"/>
</dbReference>
<evidence type="ECO:0000256" key="3">
    <source>
        <dbReference type="ARBA" id="ARBA00022679"/>
    </source>
</evidence>
<dbReference type="InterPro" id="IPR050444">
    <property type="entry name" value="Polyketide_Synthase"/>
</dbReference>
<dbReference type="InterPro" id="IPR049552">
    <property type="entry name" value="PKS_DH_N"/>
</dbReference>